<feature type="transmembrane region" description="Helical" evidence="7">
    <location>
        <begin position="36"/>
        <end position="58"/>
    </location>
</feature>
<dbReference type="SUPFAM" id="SSF103473">
    <property type="entry name" value="MFS general substrate transporter"/>
    <property type="match status" value="1"/>
</dbReference>
<keyword evidence="10" id="KW-1185">Reference proteome</keyword>
<gene>
    <name evidence="9" type="ORF">CHH48_17115</name>
</gene>
<dbReference type="Gene3D" id="1.20.1250.20">
    <property type="entry name" value="MFS general substrate transporter like domains"/>
    <property type="match status" value="2"/>
</dbReference>
<dbReference type="PANTHER" id="PTHR43124:SF10">
    <property type="entry name" value="PURINE EFFLUX PUMP PBUE"/>
    <property type="match status" value="1"/>
</dbReference>
<evidence type="ECO:0000256" key="3">
    <source>
        <dbReference type="ARBA" id="ARBA00022475"/>
    </source>
</evidence>
<dbReference type="InterPro" id="IPR050189">
    <property type="entry name" value="MFS_Efflux_Transporters"/>
</dbReference>
<feature type="transmembrane region" description="Helical" evidence="7">
    <location>
        <begin position="266"/>
        <end position="285"/>
    </location>
</feature>
<feature type="transmembrane region" description="Helical" evidence="7">
    <location>
        <begin position="70"/>
        <end position="87"/>
    </location>
</feature>
<dbReference type="PANTHER" id="PTHR43124">
    <property type="entry name" value="PURINE EFFLUX PUMP PBUE"/>
    <property type="match status" value="1"/>
</dbReference>
<keyword evidence="5 7" id="KW-1133">Transmembrane helix</keyword>
<proteinExistence type="predicted"/>
<feature type="transmembrane region" description="Helical" evidence="7">
    <location>
        <begin position="234"/>
        <end position="254"/>
    </location>
</feature>
<sequence length="387" mass="41664">MNFRVFILAISVISVGLVELIVGGILPTIASDLQVSIGQAGQLITVFALVYAVSGPILYTMTANIERKKLLLLTLGIFVLGNVITYMSPSFLFVMIARVVTAMSTALIIVLSLTIAAKIVKQQHRAKAIGLIYMGISSSLVLGVPIGIIISDAFGWRMLFLFIGLMALLSMILIAFTLDRIEVDQVQSLKSQLKALRNKKMLTAHLTMLFLLAGHYTIYAYFTPFLESELGLNTQWISICYFIFGIAAVGGGAFGGSLADKFGSKVSIILVVASFAIILFLLPFSTVSFPLFLVVMVIWAALSWSLAPPLQNYIVETDAETAGIHQSFNNSALQIGISLGSLVGGVVNGATSSMQTTAHVGSLLVVISLAFAIWSLRSMVRKTVQNQ</sequence>
<dbReference type="RefSeq" id="WP_095220494.1">
    <property type="nucleotide sequence ID" value="NZ_NPBJ01000037.1"/>
</dbReference>
<evidence type="ECO:0000256" key="1">
    <source>
        <dbReference type="ARBA" id="ARBA00004651"/>
    </source>
</evidence>
<keyword evidence="3" id="KW-1003">Cell membrane</keyword>
<feature type="domain" description="Major facilitator superfamily (MFS) profile" evidence="8">
    <location>
        <begin position="4"/>
        <end position="380"/>
    </location>
</feature>
<dbReference type="InterPro" id="IPR020846">
    <property type="entry name" value="MFS_dom"/>
</dbReference>
<feature type="transmembrane region" description="Helical" evidence="7">
    <location>
        <begin position="356"/>
        <end position="376"/>
    </location>
</feature>
<feature type="transmembrane region" description="Helical" evidence="7">
    <location>
        <begin position="156"/>
        <end position="181"/>
    </location>
</feature>
<keyword evidence="2" id="KW-0813">Transport</keyword>
<evidence type="ECO:0000313" key="10">
    <source>
        <dbReference type="Proteomes" id="UP000216852"/>
    </source>
</evidence>
<feature type="transmembrane region" description="Helical" evidence="7">
    <location>
        <begin position="7"/>
        <end position="30"/>
    </location>
</feature>
<keyword evidence="6 7" id="KW-0472">Membrane</keyword>
<dbReference type="InterPro" id="IPR011701">
    <property type="entry name" value="MFS"/>
</dbReference>
<feature type="transmembrane region" description="Helical" evidence="7">
    <location>
        <begin position="93"/>
        <end position="116"/>
    </location>
</feature>
<dbReference type="EMBL" id="NPBJ01000037">
    <property type="protein sequence ID" value="PAD98507.1"/>
    <property type="molecule type" value="Genomic_DNA"/>
</dbReference>
<accession>A0ABX4GUG5</accession>
<evidence type="ECO:0000256" key="4">
    <source>
        <dbReference type="ARBA" id="ARBA00022692"/>
    </source>
</evidence>
<dbReference type="Pfam" id="PF07690">
    <property type="entry name" value="MFS_1"/>
    <property type="match status" value="1"/>
</dbReference>
<keyword evidence="4 7" id="KW-0812">Transmembrane</keyword>
<evidence type="ECO:0000256" key="2">
    <source>
        <dbReference type="ARBA" id="ARBA00022448"/>
    </source>
</evidence>
<dbReference type="PROSITE" id="PS50850">
    <property type="entry name" value="MFS"/>
    <property type="match status" value="1"/>
</dbReference>
<evidence type="ECO:0000313" key="9">
    <source>
        <dbReference type="EMBL" id="PAD98507.1"/>
    </source>
</evidence>
<dbReference type="CDD" id="cd17324">
    <property type="entry name" value="MFS_NepI_like"/>
    <property type="match status" value="1"/>
</dbReference>
<dbReference type="InterPro" id="IPR036259">
    <property type="entry name" value="MFS_trans_sf"/>
</dbReference>
<feature type="transmembrane region" description="Helical" evidence="7">
    <location>
        <begin position="202"/>
        <end position="222"/>
    </location>
</feature>
<name>A0ABX4GUG5_9BACI</name>
<organism evidence="9 10">
    <name type="scientific">Terribacillus saccharophilus</name>
    <dbReference type="NCBI Taxonomy" id="361277"/>
    <lineage>
        <taxon>Bacteria</taxon>
        <taxon>Bacillati</taxon>
        <taxon>Bacillota</taxon>
        <taxon>Bacilli</taxon>
        <taxon>Bacillales</taxon>
        <taxon>Bacillaceae</taxon>
        <taxon>Terribacillus</taxon>
    </lineage>
</organism>
<evidence type="ECO:0000256" key="7">
    <source>
        <dbReference type="SAM" id="Phobius"/>
    </source>
</evidence>
<comment type="subcellular location">
    <subcellularLocation>
        <location evidence="1">Cell membrane</location>
        <topology evidence="1">Multi-pass membrane protein</topology>
    </subcellularLocation>
</comment>
<comment type="caution">
    <text evidence="9">The sequence shown here is derived from an EMBL/GenBank/DDBJ whole genome shotgun (WGS) entry which is preliminary data.</text>
</comment>
<evidence type="ECO:0000256" key="5">
    <source>
        <dbReference type="ARBA" id="ARBA00022989"/>
    </source>
</evidence>
<evidence type="ECO:0000256" key="6">
    <source>
        <dbReference type="ARBA" id="ARBA00023136"/>
    </source>
</evidence>
<dbReference type="Proteomes" id="UP000216852">
    <property type="component" value="Unassembled WGS sequence"/>
</dbReference>
<reference evidence="9 10" key="1">
    <citation type="submission" date="2017-07" db="EMBL/GenBank/DDBJ databases">
        <title>Isolation and whole genome analysis of endospore-forming bacteria from heroin.</title>
        <authorList>
            <person name="Kalinowski J."/>
            <person name="Ahrens B."/>
            <person name="Al-Dilaimi A."/>
            <person name="Winkler A."/>
            <person name="Wibberg D."/>
            <person name="Schleenbecker U."/>
            <person name="Ruckert C."/>
            <person name="Wolfel R."/>
            <person name="Grass G."/>
        </authorList>
    </citation>
    <scope>NUCLEOTIDE SEQUENCE [LARGE SCALE GENOMIC DNA]</scope>
    <source>
        <strain evidence="9 10">7517-1</strain>
    </source>
</reference>
<protein>
    <submittedName>
        <fullName evidence="9">MFS transporter</fullName>
    </submittedName>
</protein>
<feature type="transmembrane region" description="Helical" evidence="7">
    <location>
        <begin position="128"/>
        <end position="150"/>
    </location>
</feature>
<evidence type="ECO:0000259" key="8">
    <source>
        <dbReference type="PROSITE" id="PS50850"/>
    </source>
</evidence>